<dbReference type="RefSeq" id="WP_380638055.1">
    <property type="nucleotide sequence ID" value="NZ_JBHSQO010000021.1"/>
</dbReference>
<dbReference type="InterPro" id="IPR010982">
    <property type="entry name" value="Lambda_DNA-bd_dom_sf"/>
</dbReference>
<name>A0ABW1P813_9PSEU</name>
<accession>A0ABW1P813</accession>
<comment type="caution">
    <text evidence="2">The sequence shown here is derived from an EMBL/GenBank/DDBJ whole genome shotgun (WGS) entry which is preliminary data.</text>
</comment>
<dbReference type="Proteomes" id="UP001596220">
    <property type="component" value="Unassembled WGS sequence"/>
</dbReference>
<keyword evidence="3" id="KW-1185">Reference proteome</keyword>
<feature type="compositionally biased region" description="Low complexity" evidence="1">
    <location>
        <begin position="1"/>
        <end position="13"/>
    </location>
</feature>
<dbReference type="Pfam" id="PF13560">
    <property type="entry name" value="HTH_31"/>
    <property type="match status" value="1"/>
</dbReference>
<evidence type="ECO:0000313" key="3">
    <source>
        <dbReference type="Proteomes" id="UP001596220"/>
    </source>
</evidence>
<proteinExistence type="predicted"/>
<organism evidence="2 3">
    <name type="scientific">Saccharothrix lopnurensis</name>
    <dbReference type="NCBI Taxonomy" id="1670621"/>
    <lineage>
        <taxon>Bacteria</taxon>
        <taxon>Bacillati</taxon>
        <taxon>Actinomycetota</taxon>
        <taxon>Actinomycetes</taxon>
        <taxon>Pseudonocardiales</taxon>
        <taxon>Pseudonocardiaceae</taxon>
        <taxon>Saccharothrix</taxon>
    </lineage>
</organism>
<evidence type="ECO:0000256" key="1">
    <source>
        <dbReference type="SAM" id="MobiDB-lite"/>
    </source>
</evidence>
<protein>
    <submittedName>
        <fullName evidence="2">Helix-turn-helix domain-containing protein</fullName>
    </submittedName>
</protein>
<gene>
    <name evidence="2" type="ORF">ACFP3R_21000</name>
</gene>
<sequence>MQHTTNNTNSENTAAFGSSVEERPSRPAARLSTARSRELGEELRRIRREANLSSGWVSEVLGWSLGKSSKLETGSRGTSVWEIGTLVGRCGADKATRDRILALVAEPDTGSFLRPHHTGPDDLTLTGDEDLVCKRRTRQGALALRRGPHATFYLHENVLRHLTRLALSEQESAKALAHWADAYERRLR</sequence>
<feature type="region of interest" description="Disordered" evidence="1">
    <location>
        <begin position="1"/>
        <end position="37"/>
    </location>
</feature>
<dbReference type="EMBL" id="JBHSQO010000021">
    <property type="protein sequence ID" value="MFC6091753.1"/>
    <property type="molecule type" value="Genomic_DNA"/>
</dbReference>
<evidence type="ECO:0000313" key="2">
    <source>
        <dbReference type="EMBL" id="MFC6091753.1"/>
    </source>
</evidence>
<dbReference type="SUPFAM" id="SSF47413">
    <property type="entry name" value="lambda repressor-like DNA-binding domains"/>
    <property type="match status" value="1"/>
</dbReference>
<reference evidence="3" key="1">
    <citation type="journal article" date="2019" name="Int. J. Syst. Evol. Microbiol.">
        <title>The Global Catalogue of Microorganisms (GCM) 10K type strain sequencing project: providing services to taxonomists for standard genome sequencing and annotation.</title>
        <authorList>
            <consortium name="The Broad Institute Genomics Platform"/>
            <consortium name="The Broad Institute Genome Sequencing Center for Infectious Disease"/>
            <person name="Wu L."/>
            <person name="Ma J."/>
        </authorList>
    </citation>
    <scope>NUCLEOTIDE SEQUENCE [LARGE SCALE GENOMIC DNA]</scope>
    <source>
        <strain evidence="3">CGMCC 4.7246</strain>
    </source>
</reference>